<feature type="domain" description="TonB-dependent transporter Oar-like beta-barrel" evidence="9">
    <location>
        <begin position="600"/>
        <end position="895"/>
    </location>
</feature>
<dbReference type="RefSeq" id="WP_336545770.1">
    <property type="nucleotide sequence ID" value="NZ_JBBBDM010000009.1"/>
</dbReference>
<evidence type="ECO:0000313" key="11">
    <source>
        <dbReference type="Proteomes" id="UP001367771"/>
    </source>
</evidence>
<accession>A0ABU8H5V0</accession>
<dbReference type="Gene3D" id="2.60.40.1120">
    <property type="entry name" value="Carboxypeptidase-like, regulatory domain"/>
    <property type="match status" value="1"/>
</dbReference>
<comment type="subcellular location">
    <subcellularLocation>
        <location evidence="1 7">Cell outer membrane</location>
        <topology evidence="1 7">Multi-pass membrane protein</topology>
    </subcellularLocation>
</comment>
<protein>
    <submittedName>
        <fullName evidence="10">TonB-dependent receptor</fullName>
    </submittedName>
</protein>
<gene>
    <name evidence="10" type="ORF">V8201_14900</name>
</gene>
<dbReference type="SUPFAM" id="SSF49452">
    <property type="entry name" value="Starch-binding domain-like"/>
    <property type="match status" value="1"/>
</dbReference>
<organism evidence="10 11">
    <name type="scientific">Sphingomonas kyungheensis</name>
    <dbReference type="NCBI Taxonomy" id="1069987"/>
    <lineage>
        <taxon>Bacteria</taxon>
        <taxon>Pseudomonadati</taxon>
        <taxon>Pseudomonadota</taxon>
        <taxon>Alphaproteobacteria</taxon>
        <taxon>Sphingomonadales</taxon>
        <taxon>Sphingomonadaceae</taxon>
        <taxon>Sphingomonas</taxon>
    </lineage>
</organism>
<evidence type="ECO:0000256" key="8">
    <source>
        <dbReference type="SAM" id="Phobius"/>
    </source>
</evidence>
<sequence length="1041" mass="112786">MEKQDQKLRSQLLASVAMGLMALTIAGSAMIPTAKAQGFSSFSASGTVLDAAGHPISNAHVTIRSIDQGFTRTVTTNTSGVYSIPELRQGRYQFTVDADGYDTYVETDVTLAPGSASNQFRLAKAGSSETGGTDIVVTSKRIATTDFDLTTTGQVINVADVAARLPVARDLTSVLLLAPGTASGSGAFGGLASVNGGAVSENAFFVNGLNITDFRKGLSPAGVPFDFYQTIEVKSGGYAAEFGRSTGGFTSATTKSGSNEFHGGILFSWNPHELRMHTRDTFFSDNDGSRADSRSTTFQLSGPIIKDHLFFYGLYQARNDSSVSAGRQFLGDPRTADIDNPNKYLGTSRTYFGTSSPFYGGKIDAVIVSGQRLEATYWSTKGNQFFNTFGSAARGYTRYNYLTNTDGSYAGRTLASYGGENYVGRYTGVFSKWLTLSAAYGRNENSYVSQSFNDTNGNVPPVTDARNPLAVVPLTRSSGGRSDDHDIRKFYRGDADLYFKLLGSHHVKGGYDREELTSTTASRGGGDGLSYTIYTAQAGNPYNLAAGTDYVRRTTYFNEGTFASLNEAYYLQDSWAMFGDRLNLSLGIRNDRFTNNNALSQTFYKSGNQWGPRLGFTFDPVGNRRDKIYGSFGRLFVPVASNTNIRLTGGETYYTRTALFNGLTNANIPILGSPILYTNAAACLDDGALACSVTGNGKPKSAETTVAQGLKPQSADEYILGYEKRLGARWKVGAYFTYTKLNDVLEDSSIDQAVNAYCGKQKISGCNAIWNGFHQYVLINPGSTARVTLANPINGEAALRTVDFSAADLGYPKARRTYKGMTFEAHREFDGIWSLDASYTYSKTIGNYEGGVKTDNGQSDTGLTTDFDQPGLTLGTYGYSPNDKRHVIKLAGSYLLFDRLNIGGKLQAFSPRRYGCIGRVPESIDPYAAAYGAAGLFCQVNADGSINTDPTVSRSVQLIPRGSVFKSDWLIVNDFDVSYKFDVGSAAMTLRATVFNLFNRQPKLNLSEVGTDGEGKASPYYRIVTQYQDARSARLQLSFDF</sequence>
<dbReference type="InterPro" id="IPR057601">
    <property type="entry name" value="Oar-like_b-barrel"/>
</dbReference>
<keyword evidence="11" id="KW-1185">Reference proteome</keyword>
<dbReference type="Proteomes" id="UP001367771">
    <property type="component" value="Unassembled WGS sequence"/>
</dbReference>
<dbReference type="InterPro" id="IPR037066">
    <property type="entry name" value="Plug_dom_sf"/>
</dbReference>
<name>A0ABU8H5V0_9SPHN</name>
<evidence type="ECO:0000256" key="3">
    <source>
        <dbReference type="ARBA" id="ARBA00022452"/>
    </source>
</evidence>
<keyword evidence="5 7" id="KW-0472">Membrane</keyword>
<dbReference type="Pfam" id="PF25183">
    <property type="entry name" value="OMP_b-brl_4"/>
    <property type="match status" value="1"/>
</dbReference>
<dbReference type="PROSITE" id="PS52016">
    <property type="entry name" value="TONB_DEPENDENT_REC_3"/>
    <property type="match status" value="1"/>
</dbReference>
<dbReference type="Gene3D" id="2.170.130.10">
    <property type="entry name" value="TonB-dependent receptor, plug domain"/>
    <property type="match status" value="1"/>
</dbReference>
<keyword evidence="4 7" id="KW-0812">Transmembrane</keyword>
<comment type="caution">
    <text evidence="10">The sequence shown here is derived from an EMBL/GenBank/DDBJ whole genome shotgun (WGS) entry which is preliminary data.</text>
</comment>
<keyword evidence="6 7" id="KW-0998">Cell outer membrane</keyword>
<dbReference type="Gene3D" id="2.40.170.20">
    <property type="entry name" value="TonB-dependent receptor, beta-barrel domain"/>
    <property type="match status" value="1"/>
</dbReference>
<evidence type="ECO:0000256" key="5">
    <source>
        <dbReference type="ARBA" id="ARBA00023136"/>
    </source>
</evidence>
<keyword evidence="2 7" id="KW-0813">Transport</keyword>
<evidence type="ECO:0000313" key="10">
    <source>
        <dbReference type="EMBL" id="MEI5688377.1"/>
    </source>
</evidence>
<dbReference type="InterPro" id="IPR036942">
    <property type="entry name" value="Beta-barrel_TonB_sf"/>
</dbReference>
<evidence type="ECO:0000256" key="6">
    <source>
        <dbReference type="ARBA" id="ARBA00023237"/>
    </source>
</evidence>
<dbReference type="SUPFAM" id="SSF56935">
    <property type="entry name" value="Porins"/>
    <property type="match status" value="1"/>
</dbReference>
<evidence type="ECO:0000256" key="7">
    <source>
        <dbReference type="PROSITE-ProRule" id="PRU01360"/>
    </source>
</evidence>
<dbReference type="InterPro" id="IPR013784">
    <property type="entry name" value="Carb-bd-like_fold"/>
</dbReference>
<dbReference type="InterPro" id="IPR039426">
    <property type="entry name" value="TonB-dep_rcpt-like"/>
</dbReference>
<dbReference type="Pfam" id="PF13620">
    <property type="entry name" value="CarboxypepD_reg"/>
    <property type="match status" value="1"/>
</dbReference>
<evidence type="ECO:0000256" key="4">
    <source>
        <dbReference type="ARBA" id="ARBA00022692"/>
    </source>
</evidence>
<comment type="similarity">
    <text evidence="7">Belongs to the TonB-dependent receptor family.</text>
</comment>
<proteinExistence type="inferred from homology"/>
<evidence type="ECO:0000259" key="9">
    <source>
        <dbReference type="Pfam" id="PF25183"/>
    </source>
</evidence>
<keyword evidence="3 7" id="KW-1134">Transmembrane beta strand</keyword>
<evidence type="ECO:0000256" key="1">
    <source>
        <dbReference type="ARBA" id="ARBA00004571"/>
    </source>
</evidence>
<evidence type="ECO:0000256" key="2">
    <source>
        <dbReference type="ARBA" id="ARBA00022448"/>
    </source>
</evidence>
<feature type="transmembrane region" description="Helical" evidence="8">
    <location>
        <begin position="12"/>
        <end position="31"/>
    </location>
</feature>
<dbReference type="EMBL" id="JBBBDM010000009">
    <property type="protein sequence ID" value="MEI5688377.1"/>
    <property type="molecule type" value="Genomic_DNA"/>
</dbReference>
<keyword evidence="10" id="KW-0675">Receptor</keyword>
<reference evidence="10 11" key="1">
    <citation type="journal article" date="2013" name="Int. J. Syst. Evol. Microbiol.">
        <title>Sphingomonas kyungheensis sp. nov., a bacterium with ginsenoside-converting activity isolated from soil of a ginseng field.</title>
        <authorList>
            <person name="Son H.M."/>
            <person name="Yang J.E."/>
            <person name="Park Y."/>
            <person name="Han C.K."/>
            <person name="Kim S.G."/>
            <person name="Kook M."/>
            <person name="Yi T.H."/>
        </authorList>
    </citation>
    <scope>NUCLEOTIDE SEQUENCE [LARGE SCALE GENOMIC DNA]</scope>
    <source>
        <strain evidence="10 11">LMG 26582</strain>
    </source>
</reference>
<keyword evidence="8" id="KW-1133">Transmembrane helix</keyword>